<accession>A0A8J8B2M0</accession>
<feature type="domain" description="ABC transporter" evidence="3">
    <location>
        <begin position="2"/>
        <end position="249"/>
    </location>
</feature>
<evidence type="ECO:0000259" key="3">
    <source>
        <dbReference type="PROSITE" id="PS50893"/>
    </source>
</evidence>
<evidence type="ECO:0000313" key="5">
    <source>
        <dbReference type="Proteomes" id="UP000675664"/>
    </source>
</evidence>
<evidence type="ECO:0000256" key="2">
    <source>
        <dbReference type="ARBA" id="ARBA00022840"/>
    </source>
</evidence>
<dbReference type="Gene3D" id="3.40.50.300">
    <property type="entry name" value="P-loop containing nucleotide triphosphate hydrolases"/>
    <property type="match status" value="1"/>
</dbReference>
<dbReference type="SUPFAM" id="SSF52540">
    <property type="entry name" value="P-loop containing nucleoside triphosphate hydrolases"/>
    <property type="match status" value="1"/>
</dbReference>
<keyword evidence="5" id="KW-1185">Reference proteome</keyword>
<reference evidence="4" key="2">
    <citation type="submission" date="2021-04" db="EMBL/GenBank/DDBJ databases">
        <authorList>
            <person name="Liu J."/>
        </authorList>
    </citation>
    <scope>NUCLEOTIDE SEQUENCE</scope>
    <source>
        <strain evidence="4">BAD-6</strain>
    </source>
</reference>
<organism evidence="4 5">
    <name type="scientific">Sinanaerobacter chloroacetimidivorans</name>
    <dbReference type="NCBI Taxonomy" id="2818044"/>
    <lineage>
        <taxon>Bacteria</taxon>
        <taxon>Bacillati</taxon>
        <taxon>Bacillota</taxon>
        <taxon>Clostridia</taxon>
        <taxon>Peptostreptococcales</taxon>
        <taxon>Anaerovoracaceae</taxon>
        <taxon>Sinanaerobacter</taxon>
    </lineage>
</organism>
<keyword evidence="1" id="KW-0547">Nucleotide-binding</keyword>
<dbReference type="GO" id="GO:0005886">
    <property type="term" value="C:plasma membrane"/>
    <property type="evidence" value="ECO:0007669"/>
    <property type="project" value="TreeGrafter"/>
</dbReference>
<gene>
    <name evidence="4" type="ORF">KCX82_13425</name>
</gene>
<protein>
    <submittedName>
        <fullName evidence="4">ATP-binding cassette domain-containing protein</fullName>
    </submittedName>
</protein>
<dbReference type="GO" id="GO:0016887">
    <property type="term" value="F:ATP hydrolysis activity"/>
    <property type="evidence" value="ECO:0007669"/>
    <property type="project" value="InterPro"/>
</dbReference>
<dbReference type="Pfam" id="PF00005">
    <property type="entry name" value="ABC_tran"/>
    <property type="match status" value="1"/>
</dbReference>
<sequence length="257" mass="28375">MLKIHGISKTFGKGTINEKVAIDDVTLEVKKGDFITIIGSNGAGKSTLMNCISGVLDIDEGSIFLDDINLTRMPEYKRSKFIGRVFQDPLKGTAFDMTIEENLAIAGSKNKSLGLQKGLSGKEREYFREKLAMLDMGLENRMKQKSKLLSGGQRQALTLFMAVISNPKLLLLDEHTAALDPNAAQKVLALTEEFSKAPGLCTMMITHNMKAALEYGNRTILMKDGKVVLDLIGEERANMSVEKLIAQFDIDNDRMLL</sequence>
<dbReference type="EMBL" id="JAGSND010000009">
    <property type="protein sequence ID" value="MBR0598886.1"/>
    <property type="molecule type" value="Genomic_DNA"/>
</dbReference>
<dbReference type="InterPro" id="IPR003439">
    <property type="entry name" value="ABC_transporter-like_ATP-bd"/>
</dbReference>
<dbReference type="InterPro" id="IPR015854">
    <property type="entry name" value="ABC_transpr_LolD-like"/>
</dbReference>
<keyword evidence="2 4" id="KW-0067">ATP-binding</keyword>
<dbReference type="InterPro" id="IPR027417">
    <property type="entry name" value="P-loop_NTPase"/>
</dbReference>
<dbReference type="PROSITE" id="PS50893">
    <property type="entry name" value="ABC_TRANSPORTER_2"/>
    <property type="match status" value="1"/>
</dbReference>
<dbReference type="Proteomes" id="UP000675664">
    <property type="component" value="Unassembled WGS sequence"/>
</dbReference>
<dbReference type="GO" id="GO:0005524">
    <property type="term" value="F:ATP binding"/>
    <property type="evidence" value="ECO:0007669"/>
    <property type="project" value="UniProtKB-KW"/>
</dbReference>
<dbReference type="AlphaFoldDB" id="A0A8J8B2M0"/>
<name>A0A8J8B2M0_9FIRM</name>
<dbReference type="InterPro" id="IPR003593">
    <property type="entry name" value="AAA+_ATPase"/>
</dbReference>
<dbReference type="PANTHER" id="PTHR24220:SF692">
    <property type="entry name" value="ABC TRANSPORTER DOMAIN-CONTAINING PROTEIN"/>
    <property type="match status" value="1"/>
</dbReference>
<proteinExistence type="predicted"/>
<dbReference type="GO" id="GO:0022857">
    <property type="term" value="F:transmembrane transporter activity"/>
    <property type="evidence" value="ECO:0007669"/>
    <property type="project" value="TreeGrafter"/>
</dbReference>
<dbReference type="RefSeq" id="WP_227019013.1">
    <property type="nucleotide sequence ID" value="NZ_JAGSND010000009.1"/>
</dbReference>
<dbReference type="SMART" id="SM00382">
    <property type="entry name" value="AAA"/>
    <property type="match status" value="1"/>
</dbReference>
<comment type="caution">
    <text evidence="4">The sequence shown here is derived from an EMBL/GenBank/DDBJ whole genome shotgun (WGS) entry which is preliminary data.</text>
</comment>
<evidence type="ECO:0000256" key="1">
    <source>
        <dbReference type="ARBA" id="ARBA00022741"/>
    </source>
</evidence>
<dbReference type="PANTHER" id="PTHR24220">
    <property type="entry name" value="IMPORT ATP-BINDING PROTEIN"/>
    <property type="match status" value="1"/>
</dbReference>
<evidence type="ECO:0000313" key="4">
    <source>
        <dbReference type="EMBL" id="MBR0598886.1"/>
    </source>
</evidence>
<reference evidence="4" key="1">
    <citation type="submission" date="2021-04" db="EMBL/GenBank/DDBJ databases">
        <title>Sinoanaerobacter chloroacetimidivorans sp. nov., an obligate anaerobic bacterium isolated from anaerobic sludge.</title>
        <authorList>
            <person name="Bao Y."/>
        </authorList>
    </citation>
    <scope>NUCLEOTIDE SEQUENCE</scope>
    <source>
        <strain evidence="4">BAD-6</strain>
    </source>
</reference>